<dbReference type="eggNOG" id="COG1063">
    <property type="taxonomic scope" value="Bacteria"/>
</dbReference>
<protein>
    <submittedName>
        <fullName evidence="7">Alcohol dehydrogenase GroES domain protein</fullName>
    </submittedName>
</protein>
<reference evidence="8" key="1">
    <citation type="submission" date="2009-09" db="EMBL/GenBank/DDBJ databases">
        <title>The complete genome of Nakamurella multipartita DSM 44233.</title>
        <authorList>
            <consortium name="US DOE Joint Genome Institute (JGI-PGF)"/>
            <person name="Lucas S."/>
            <person name="Copeland A."/>
            <person name="Lapidus A."/>
            <person name="Glavina del Rio T."/>
            <person name="Dalin E."/>
            <person name="Tice H."/>
            <person name="Bruce D."/>
            <person name="Goodwin L."/>
            <person name="Pitluck S."/>
            <person name="Kyrpides N."/>
            <person name="Mavromatis K."/>
            <person name="Ivanova N."/>
            <person name="Ovchinnikova G."/>
            <person name="Sims D."/>
            <person name="Meincke L."/>
            <person name="Brettin T."/>
            <person name="Detter J.C."/>
            <person name="Han C."/>
            <person name="Larimer F."/>
            <person name="Land M."/>
            <person name="Hauser L."/>
            <person name="Markowitz V."/>
            <person name="Cheng J.-F."/>
            <person name="Hugenholtz P."/>
            <person name="Woyke T."/>
            <person name="Wu D."/>
            <person name="Klenk H.-P."/>
            <person name="Eisen J.A."/>
        </authorList>
    </citation>
    <scope>NUCLEOTIDE SEQUENCE [LARGE SCALE GENOMIC DNA]</scope>
    <source>
        <strain evidence="8">ATCC 700099 / DSM 44233 / CIP 104796 / JCM 9543 / NBRC 105858 / Y-104</strain>
    </source>
</reference>
<dbReference type="InterPro" id="IPR050129">
    <property type="entry name" value="Zn_alcohol_dh"/>
</dbReference>
<dbReference type="GO" id="GO:0008270">
    <property type="term" value="F:zinc ion binding"/>
    <property type="evidence" value="ECO:0007669"/>
    <property type="project" value="InterPro"/>
</dbReference>
<sequence length="367" mass="37830">MRAAVFHAPGTVVLEDRPIPAVGPGDLLIRVQAASVCGTDLRIFNYGHFKLAPGAHRVQGHETAGEIVATGDEVTGYAVGDRVSVTPNVGCGRCPMCLRGLNNMCPDYEAFGVSLDGGFAEYLLVPAFAVQRGNVFHLPAGLDYTQAALVEPFSCCLRGVRSVGIGPQDDVLVVGAGPIGAFTVMLARLAGARRIIVANRSRGRLAQLAGYGADTLIEVGDRDLVEAVKAETGGRGVDVAITAASSAQVQADAVQLLATHGRLNFFAGLSGRGGPPTVAIDTNRVHYQGLTLTGTTGSSNADYADALQIVGQGRVDLSGLLTRTFSVEDIHEAFAYAASGAGMKAGIAFGTDPSARAADLEQAGVPA</sequence>
<dbReference type="AlphaFoldDB" id="C8XF42"/>
<dbReference type="RefSeq" id="WP_015746834.1">
    <property type="nucleotide sequence ID" value="NC_013235.1"/>
</dbReference>
<evidence type="ECO:0000313" key="8">
    <source>
        <dbReference type="Proteomes" id="UP000002218"/>
    </source>
</evidence>
<feature type="domain" description="Enoyl reductase (ER)" evidence="6">
    <location>
        <begin position="7"/>
        <end position="347"/>
    </location>
</feature>
<evidence type="ECO:0000256" key="4">
    <source>
        <dbReference type="ARBA" id="ARBA00023002"/>
    </source>
</evidence>
<comment type="cofactor">
    <cofactor evidence="1 5">
        <name>Zn(2+)</name>
        <dbReference type="ChEBI" id="CHEBI:29105"/>
    </cofactor>
</comment>
<dbReference type="InterPro" id="IPR036291">
    <property type="entry name" value="NAD(P)-bd_dom_sf"/>
</dbReference>
<keyword evidence="3 5" id="KW-0862">Zinc</keyword>
<dbReference type="Pfam" id="PF00107">
    <property type="entry name" value="ADH_zinc_N"/>
    <property type="match status" value="1"/>
</dbReference>
<dbReference type="SUPFAM" id="SSF51735">
    <property type="entry name" value="NAD(P)-binding Rossmann-fold domains"/>
    <property type="match status" value="1"/>
</dbReference>
<dbReference type="Proteomes" id="UP000002218">
    <property type="component" value="Chromosome"/>
</dbReference>
<name>C8XF42_NAKMY</name>
<evidence type="ECO:0000256" key="5">
    <source>
        <dbReference type="RuleBase" id="RU361277"/>
    </source>
</evidence>
<dbReference type="HOGENOM" id="CLU_026673_11_0_11"/>
<accession>C8XF42</accession>
<comment type="similarity">
    <text evidence="5">Belongs to the zinc-containing alcohol dehydrogenase family.</text>
</comment>
<dbReference type="STRING" id="479431.Namu_1530"/>
<evidence type="ECO:0000256" key="3">
    <source>
        <dbReference type="ARBA" id="ARBA00022833"/>
    </source>
</evidence>
<dbReference type="SUPFAM" id="SSF50129">
    <property type="entry name" value="GroES-like"/>
    <property type="match status" value="1"/>
</dbReference>
<dbReference type="InterPro" id="IPR013149">
    <property type="entry name" value="ADH-like_C"/>
</dbReference>
<keyword evidence="8" id="KW-1185">Reference proteome</keyword>
<proteinExistence type="inferred from homology"/>
<dbReference type="GO" id="GO:0016491">
    <property type="term" value="F:oxidoreductase activity"/>
    <property type="evidence" value="ECO:0007669"/>
    <property type="project" value="UniProtKB-KW"/>
</dbReference>
<dbReference type="Gene3D" id="3.40.50.720">
    <property type="entry name" value="NAD(P)-binding Rossmann-like Domain"/>
    <property type="match status" value="1"/>
</dbReference>
<dbReference type="InterPro" id="IPR020843">
    <property type="entry name" value="ER"/>
</dbReference>
<dbReference type="PANTHER" id="PTHR43401:SF2">
    <property type="entry name" value="L-THREONINE 3-DEHYDROGENASE"/>
    <property type="match status" value="1"/>
</dbReference>
<dbReference type="SMART" id="SM00829">
    <property type="entry name" value="PKS_ER"/>
    <property type="match status" value="1"/>
</dbReference>
<reference evidence="7 8" key="2">
    <citation type="journal article" date="2010" name="Stand. Genomic Sci.">
        <title>Complete genome sequence of Nakamurella multipartita type strain (Y-104).</title>
        <authorList>
            <person name="Tice H."/>
            <person name="Mayilraj S."/>
            <person name="Sims D."/>
            <person name="Lapidus A."/>
            <person name="Nolan M."/>
            <person name="Lucas S."/>
            <person name="Glavina Del Rio T."/>
            <person name="Copeland A."/>
            <person name="Cheng J.F."/>
            <person name="Meincke L."/>
            <person name="Bruce D."/>
            <person name="Goodwin L."/>
            <person name="Pitluck S."/>
            <person name="Ivanova N."/>
            <person name="Mavromatis K."/>
            <person name="Ovchinnikova G."/>
            <person name="Pati A."/>
            <person name="Chen A."/>
            <person name="Palaniappan K."/>
            <person name="Land M."/>
            <person name="Hauser L."/>
            <person name="Chang Y.J."/>
            <person name="Jeffries C.D."/>
            <person name="Detter J.C."/>
            <person name="Brettin T."/>
            <person name="Rohde M."/>
            <person name="Goker M."/>
            <person name="Bristow J."/>
            <person name="Eisen J.A."/>
            <person name="Markowitz V."/>
            <person name="Hugenholtz P."/>
            <person name="Kyrpides N.C."/>
            <person name="Klenk H.P."/>
            <person name="Chen F."/>
        </authorList>
    </citation>
    <scope>NUCLEOTIDE SEQUENCE [LARGE SCALE GENOMIC DNA]</scope>
    <source>
        <strain evidence="8">ATCC 700099 / DSM 44233 / CIP 104796 / JCM 9543 / NBRC 105858 / Y-104</strain>
    </source>
</reference>
<dbReference type="InterPro" id="IPR002328">
    <property type="entry name" value="ADH_Zn_CS"/>
</dbReference>
<dbReference type="Pfam" id="PF08240">
    <property type="entry name" value="ADH_N"/>
    <property type="match status" value="1"/>
</dbReference>
<keyword evidence="2 5" id="KW-0479">Metal-binding</keyword>
<dbReference type="InterPro" id="IPR011032">
    <property type="entry name" value="GroES-like_sf"/>
</dbReference>
<dbReference type="CDD" id="cd08235">
    <property type="entry name" value="iditol_2_DH_like"/>
    <property type="match status" value="1"/>
</dbReference>
<evidence type="ECO:0000256" key="1">
    <source>
        <dbReference type="ARBA" id="ARBA00001947"/>
    </source>
</evidence>
<evidence type="ECO:0000259" key="6">
    <source>
        <dbReference type="SMART" id="SM00829"/>
    </source>
</evidence>
<gene>
    <name evidence="7" type="ordered locus">Namu_1530</name>
</gene>
<organism evidence="7 8">
    <name type="scientific">Nakamurella multipartita (strain ATCC 700099 / DSM 44233 / CIP 104796 / JCM 9543 / NBRC 105858 / Y-104)</name>
    <name type="common">Microsphaera multipartita</name>
    <dbReference type="NCBI Taxonomy" id="479431"/>
    <lineage>
        <taxon>Bacteria</taxon>
        <taxon>Bacillati</taxon>
        <taxon>Actinomycetota</taxon>
        <taxon>Actinomycetes</taxon>
        <taxon>Nakamurellales</taxon>
        <taxon>Nakamurellaceae</taxon>
        <taxon>Nakamurella</taxon>
    </lineage>
</organism>
<evidence type="ECO:0000313" key="7">
    <source>
        <dbReference type="EMBL" id="ACV77928.1"/>
    </source>
</evidence>
<dbReference type="PROSITE" id="PS00059">
    <property type="entry name" value="ADH_ZINC"/>
    <property type="match status" value="1"/>
</dbReference>
<dbReference type="Gene3D" id="3.90.180.10">
    <property type="entry name" value="Medium-chain alcohol dehydrogenases, catalytic domain"/>
    <property type="match status" value="1"/>
</dbReference>
<dbReference type="KEGG" id="nml:Namu_1530"/>
<keyword evidence="4" id="KW-0560">Oxidoreductase</keyword>
<dbReference type="InterPro" id="IPR013154">
    <property type="entry name" value="ADH-like_N"/>
</dbReference>
<dbReference type="OrthoDB" id="9797931at2"/>
<dbReference type="PANTHER" id="PTHR43401">
    <property type="entry name" value="L-THREONINE 3-DEHYDROGENASE"/>
    <property type="match status" value="1"/>
</dbReference>
<dbReference type="InParanoid" id="C8XF42"/>
<evidence type="ECO:0000256" key="2">
    <source>
        <dbReference type="ARBA" id="ARBA00022723"/>
    </source>
</evidence>
<dbReference type="EMBL" id="CP001737">
    <property type="protein sequence ID" value="ACV77928.1"/>
    <property type="molecule type" value="Genomic_DNA"/>
</dbReference>